<gene>
    <name evidence="3" type="ORF">QYF68_26205</name>
</gene>
<evidence type="ECO:0000313" key="3">
    <source>
        <dbReference type="EMBL" id="MDN4521289.1"/>
    </source>
</evidence>
<keyword evidence="2" id="KW-0472">Membrane</keyword>
<organism evidence="3 4">
    <name type="scientific">Mycolicibacterium austroafricanum</name>
    <name type="common">Mycobacterium austroafricanum</name>
    <dbReference type="NCBI Taxonomy" id="39687"/>
    <lineage>
        <taxon>Bacteria</taxon>
        <taxon>Bacillati</taxon>
        <taxon>Actinomycetota</taxon>
        <taxon>Actinomycetes</taxon>
        <taxon>Mycobacteriales</taxon>
        <taxon>Mycobacteriaceae</taxon>
        <taxon>Mycolicibacterium</taxon>
    </lineage>
</organism>
<keyword evidence="2" id="KW-0812">Transmembrane</keyword>
<name>A0ABT8HKK5_MYCAO</name>
<accession>A0ABT8HKK5</accession>
<sequence>MNVDIKPHHVARVLAILCALPIFWVFVVQGVTTTTTYDVSAGDFSSSSDFGSQFAKVFIFVLLTAAFAIAEWYTRKNQTPWPPSVKKKLVNMGLTSADGPQSGRFQNSPLDPDQ</sequence>
<dbReference type="EMBL" id="JAUHTC010000089">
    <property type="protein sequence ID" value="MDN4521289.1"/>
    <property type="molecule type" value="Genomic_DNA"/>
</dbReference>
<protein>
    <submittedName>
        <fullName evidence="3">Uncharacterized protein</fullName>
    </submittedName>
</protein>
<feature type="compositionally biased region" description="Polar residues" evidence="1">
    <location>
        <begin position="103"/>
        <end position="114"/>
    </location>
</feature>
<evidence type="ECO:0000256" key="1">
    <source>
        <dbReference type="SAM" id="MobiDB-lite"/>
    </source>
</evidence>
<feature type="transmembrane region" description="Helical" evidence="2">
    <location>
        <begin position="54"/>
        <end position="73"/>
    </location>
</feature>
<evidence type="ECO:0000256" key="2">
    <source>
        <dbReference type="SAM" id="Phobius"/>
    </source>
</evidence>
<dbReference type="RefSeq" id="WP_208675637.1">
    <property type="nucleotide sequence ID" value="NZ_CP070380.1"/>
</dbReference>
<keyword evidence="2" id="KW-1133">Transmembrane helix</keyword>
<comment type="caution">
    <text evidence="3">The sequence shown here is derived from an EMBL/GenBank/DDBJ whole genome shotgun (WGS) entry which is preliminary data.</text>
</comment>
<proteinExistence type="predicted"/>
<keyword evidence="4" id="KW-1185">Reference proteome</keyword>
<evidence type="ECO:0000313" key="4">
    <source>
        <dbReference type="Proteomes" id="UP001172687"/>
    </source>
</evidence>
<dbReference type="Proteomes" id="UP001172687">
    <property type="component" value="Unassembled WGS sequence"/>
</dbReference>
<feature type="region of interest" description="Disordered" evidence="1">
    <location>
        <begin position="94"/>
        <end position="114"/>
    </location>
</feature>
<reference evidence="3" key="1">
    <citation type="submission" date="2023-07" db="EMBL/GenBank/DDBJ databases">
        <title>Degradation of tert-butanol by M. austroafricanum TBA100.</title>
        <authorList>
            <person name="Helbich S."/>
            <person name="Vainshtein Y."/>
        </authorList>
    </citation>
    <scope>NUCLEOTIDE SEQUENCE</scope>
    <source>
        <strain evidence="3">TBA100</strain>
    </source>
</reference>